<dbReference type="RefSeq" id="WP_022487883.1">
    <property type="nucleotide sequence ID" value="NZ_VULN01000012.1"/>
</dbReference>
<protein>
    <submittedName>
        <fullName evidence="3">Uncharacterized protein</fullName>
    </submittedName>
</protein>
<dbReference type="EMBL" id="VULN01000012">
    <property type="protein sequence ID" value="MSS82657.1"/>
    <property type="molecule type" value="Genomic_DNA"/>
</dbReference>
<comment type="caution">
    <text evidence="3">The sequence shown here is derived from an EMBL/GenBank/DDBJ whole genome shotgun (WGS) entry which is preliminary data.</text>
</comment>
<feature type="region of interest" description="Disordered" evidence="1">
    <location>
        <begin position="60"/>
        <end position="89"/>
    </location>
</feature>
<evidence type="ECO:0000256" key="2">
    <source>
        <dbReference type="SAM" id="SignalP"/>
    </source>
</evidence>
<evidence type="ECO:0000256" key="1">
    <source>
        <dbReference type="SAM" id="MobiDB-lite"/>
    </source>
</evidence>
<dbReference type="AlphaFoldDB" id="A0A6N7VLX0"/>
<feature type="chain" id="PRO_5026727845" evidence="2">
    <location>
        <begin position="34"/>
        <end position="89"/>
    </location>
</feature>
<dbReference type="Proteomes" id="UP000441455">
    <property type="component" value="Unassembled WGS sequence"/>
</dbReference>
<evidence type="ECO:0000313" key="3">
    <source>
        <dbReference type="EMBL" id="MSS82657.1"/>
    </source>
</evidence>
<name>A0A6N7VLX0_ACIFE</name>
<sequence>MTTKFKTLAVAAAFFAAGSIAGPRLLAVSPVHAAEAVTENQPVVQTLDNQVGCPYYQQNGHHRRAGRRGGCWNQDRPPCWEDNGQGQQS</sequence>
<accession>A0A6N7VLX0</accession>
<dbReference type="OrthoDB" id="9953363at2"/>
<reference evidence="3 4" key="1">
    <citation type="submission" date="2019-08" db="EMBL/GenBank/DDBJ databases">
        <title>In-depth cultivation of the pig gut microbiome towards novel bacterial diversity and tailored functional studies.</title>
        <authorList>
            <person name="Wylensek D."/>
            <person name="Hitch T.C.A."/>
            <person name="Clavel T."/>
        </authorList>
    </citation>
    <scope>NUCLEOTIDE SEQUENCE [LARGE SCALE GENOMIC DNA]</scope>
    <source>
        <strain evidence="3 4">WCA-389-WT-5B</strain>
    </source>
</reference>
<organism evidence="3 4">
    <name type="scientific">Acidaminococcus fermentans</name>
    <dbReference type="NCBI Taxonomy" id="905"/>
    <lineage>
        <taxon>Bacteria</taxon>
        <taxon>Bacillati</taxon>
        <taxon>Bacillota</taxon>
        <taxon>Negativicutes</taxon>
        <taxon>Acidaminococcales</taxon>
        <taxon>Acidaminococcaceae</taxon>
        <taxon>Acidaminococcus</taxon>
    </lineage>
</organism>
<evidence type="ECO:0000313" key="4">
    <source>
        <dbReference type="Proteomes" id="UP000441455"/>
    </source>
</evidence>
<proteinExistence type="predicted"/>
<feature type="signal peptide" evidence="2">
    <location>
        <begin position="1"/>
        <end position="33"/>
    </location>
</feature>
<keyword evidence="2" id="KW-0732">Signal</keyword>
<gene>
    <name evidence="3" type="ORF">FX155_08645</name>
</gene>